<evidence type="ECO:0000313" key="2">
    <source>
        <dbReference type="Proteomes" id="UP001166947"/>
    </source>
</evidence>
<dbReference type="RefSeq" id="WP_259290709.1">
    <property type="nucleotide sequence ID" value="NZ_JANUXW010000001.1"/>
</dbReference>
<comment type="caution">
    <text evidence="1">The sequence shown here is derived from an EMBL/GenBank/DDBJ whole genome shotgun (WGS) entry which is preliminary data.</text>
</comment>
<dbReference type="Proteomes" id="UP001166947">
    <property type="component" value="Unassembled WGS sequence"/>
</dbReference>
<protein>
    <submittedName>
        <fullName evidence="1">Uncharacterized protein</fullName>
    </submittedName>
</protein>
<name>A0ABT2FAX2_9NEIS</name>
<keyword evidence="2" id="KW-1185">Reference proteome</keyword>
<evidence type="ECO:0000313" key="1">
    <source>
        <dbReference type="EMBL" id="MCS4532889.1"/>
    </source>
</evidence>
<dbReference type="EMBL" id="JANUXW010000001">
    <property type="protein sequence ID" value="MCS4532889.1"/>
    <property type="molecule type" value="Genomic_DNA"/>
</dbReference>
<reference evidence="1" key="2">
    <citation type="journal article" date="2023" name="Curr. Microbiol.">
        <title>Neisseria montereyensis sp. nov., Isolated from Oropharynx of California Sea Lion (Zalophus californianus): Genomic, Phylogenetic, and Phenotypic Study.</title>
        <authorList>
            <person name="Volokhov D.V."/>
            <person name="Zagorodnyaya T.A."/>
            <person name="Furtak V.A."/>
            <person name="Nattanmai G."/>
            <person name="Randall L."/>
            <person name="Jose S."/>
            <person name="Gao Y."/>
            <person name="Gulland F.M."/>
            <person name="Eisenberg T."/>
            <person name="Delmonte P."/>
            <person name="Blom J."/>
            <person name="Mitchell K.K."/>
        </authorList>
    </citation>
    <scope>NUCLEOTIDE SEQUENCE</scope>
    <source>
        <strain evidence="1">CSL10203-ORH2</strain>
    </source>
</reference>
<sequence length="52" mass="5507">MGRIPQPPMLFAIASVGADCISARCLDCAIGKIQPRLSGFGMCGKQPAWQDV</sequence>
<reference evidence="1" key="1">
    <citation type="submission" date="2022-08" db="EMBL/GenBank/DDBJ databases">
        <authorList>
            <person name="Volokhov D.V."/>
            <person name="Furtak V.A."/>
            <person name="Zagorodnyaya T.A."/>
        </authorList>
    </citation>
    <scope>NUCLEOTIDE SEQUENCE</scope>
    <source>
        <strain evidence="1">CSL10203-ORH2</strain>
    </source>
</reference>
<gene>
    <name evidence="1" type="ORF">NXS09_01060</name>
</gene>
<organism evidence="1 2">
    <name type="scientific">Neisseria montereyensis</name>
    <dbReference type="NCBI Taxonomy" id="2973938"/>
    <lineage>
        <taxon>Bacteria</taxon>
        <taxon>Pseudomonadati</taxon>
        <taxon>Pseudomonadota</taxon>
        <taxon>Betaproteobacteria</taxon>
        <taxon>Neisseriales</taxon>
        <taxon>Neisseriaceae</taxon>
        <taxon>Neisseria</taxon>
    </lineage>
</organism>
<proteinExistence type="predicted"/>
<accession>A0ABT2FAX2</accession>